<comment type="subcellular location">
    <subcellularLocation>
        <location evidence="1">Cell envelope</location>
    </subcellularLocation>
</comment>
<comment type="caution">
    <text evidence="6">The sequence shown here is derived from an EMBL/GenBank/DDBJ whole genome shotgun (WGS) entry which is preliminary data.</text>
</comment>
<dbReference type="InterPro" id="IPR013766">
    <property type="entry name" value="Thioredoxin_domain"/>
</dbReference>
<dbReference type="Proteomes" id="UP000326903">
    <property type="component" value="Unassembled WGS sequence"/>
</dbReference>
<organism evidence="6 7">
    <name type="scientific">Ginsengibacter hankyongi</name>
    <dbReference type="NCBI Taxonomy" id="2607284"/>
    <lineage>
        <taxon>Bacteria</taxon>
        <taxon>Pseudomonadati</taxon>
        <taxon>Bacteroidota</taxon>
        <taxon>Chitinophagia</taxon>
        <taxon>Chitinophagales</taxon>
        <taxon>Chitinophagaceae</taxon>
        <taxon>Ginsengibacter</taxon>
    </lineage>
</organism>
<proteinExistence type="predicted"/>
<dbReference type="InterPro" id="IPR036249">
    <property type="entry name" value="Thioredoxin-like_sf"/>
</dbReference>
<evidence type="ECO:0000256" key="1">
    <source>
        <dbReference type="ARBA" id="ARBA00004196"/>
    </source>
</evidence>
<keyword evidence="7" id="KW-1185">Reference proteome</keyword>
<protein>
    <submittedName>
        <fullName evidence="6">AhpC/TSA family protein</fullName>
    </submittedName>
</protein>
<dbReference type="Pfam" id="PF00578">
    <property type="entry name" value="AhpC-TSA"/>
    <property type="match status" value="1"/>
</dbReference>
<dbReference type="SUPFAM" id="SSF52833">
    <property type="entry name" value="Thioredoxin-like"/>
    <property type="match status" value="1"/>
</dbReference>
<dbReference type="PROSITE" id="PS51352">
    <property type="entry name" value="THIOREDOXIN_2"/>
    <property type="match status" value="1"/>
</dbReference>
<keyword evidence="2" id="KW-0201">Cytochrome c-type biogenesis</keyword>
<name>A0A5J5IMG5_9BACT</name>
<keyword evidence="4" id="KW-0676">Redox-active center</keyword>
<dbReference type="GO" id="GO:0017004">
    <property type="term" value="P:cytochrome complex assembly"/>
    <property type="evidence" value="ECO:0007669"/>
    <property type="project" value="UniProtKB-KW"/>
</dbReference>
<feature type="domain" description="Thioredoxin" evidence="5">
    <location>
        <begin position="214"/>
        <end position="352"/>
    </location>
</feature>
<dbReference type="PANTHER" id="PTHR42852:SF6">
    <property type="entry name" value="THIOL:DISULFIDE INTERCHANGE PROTEIN DSBE"/>
    <property type="match status" value="1"/>
</dbReference>
<reference evidence="6 7" key="1">
    <citation type="submission" date="2019-09" db="EMBL/GenBank/DDBJ databases">
        <title>Draft genome sequence of Ginsengibacter sp. BR5-29.</title>
        <authorList>
            <person name="Im W.-T."/>
        </authorList>
    </citation>
    <scope>NUCLEOTIDE SEQUENCE [LARGE SCALE GENOMIC DNA]</scope>
    <source>
        <strain evidence="6 7">BR5-29</strain>
    </source>
</reference>
<dbReference type="PANTHER" id="PTHR42852">
    <property type="entry name" value="THIOL:DISULFIDE INTERCHANGE PROTEIN DSBE"/>
    <property type="match status" value="1"/>
</dbReference>
<dbReference type="InterPro" id="IPR025380">
    <property type="entry name" value="DUF4369"/>
</dbReference>
<keyword evidence="3" id="KW-1015">Disulfide bond</keyword>
<dbReference type="CDD" id="cd02966">
    <property type="entry name" value="TlpA_like_family"/>
    <property type="match status" value="1"/>
</dbReference>
<dbReference type="EMBL" id="VYQF01000001">
    <property type="protein sequence ID" value="KAA9041277.1"/>
    <property type="molecule type" value="Genomic_DNA"/>
</dbReference>
<dbReference type="RefSeq" id="WP_150413366.1">
    <property type="nucleotide sequence ID" value="NZ_VYQF01000001.1"/>
</dbReference>
<accession>A0A5J5IMG5</accession>
<dbReference type="GO" id="GO:0030313">
    <property type="term" value="C:cell envelope"/>
    <property type="evidence" value="ECO:0007669"/>
    <property type="project" value="UniProtKB-SubCell"/>
</dbReference>
<evidence type="ECO:0000256" key="3">
    <source>
        <dbReference type="ARBA" id="ARBA00023157"/>
    </source>
</evidence>
<evidence type="ECO:0000256" key="2">
    <source>
        <dbReference type="ARBA" id="ARBA00022748"/>
    </source>
</evidence>
<dbReference type="GO" id="GO:0016209">
    <property type="term" value="F:antioxidant activity"/>
    <property type="evidence" value="ECO:0007669"/>
    <property type="project" value="InterPro"/>
</dbReference>
<evidence type="ECO:0000256" key="4">
    <source>
        <dbReference type="ARBA" id="ARBA00023284"/>
    </source>
</evidence>
<dbReference type="Gene3D" id="3.40.30.10">
    <property type="entry name" value="Glutaredoxin"/>
    <property type="match status" value="1"/>
</dbReference>
<gene>
    <name evidence="6" type="ORF">FW778_04365</name>
</gene>
<dbReference type="AlphaFoldDB" id="A0A5J5IMG5"/>
<dbReference type="InterPro" id="IPR000866">
    <property type="entry name" value="AhpC/TSA"/>
</dbReference>
<dbReference type="InterPro" id="IPR050553">
    <property type="entry name" value="Thioredoxin_ResA/DsbE_sf"/>
</dbReference>
<evidence type="ECO:0000313" key="7">
    <source>
        <dbReference type="Proteomes" id="UP000326903"/>
    </source>
</evidence>
<dbReference type="GO" id="GO:0016491">
    <property type="term" value="F:oxidoreductase activity"/>
    <property type="evidence" value="ECO:0007669"/>
    <property type="project" value="InterPro"/>
</dbReference>
<sequence length="352" mass="39220">MKKIFILLLVIPIFSFSQIKKKTEPHIQNGFVITGDVTGFPNGTAVSFLNDETGQPEQQTTIENAKFVIKGQMPQPSFKVLVFGNQPPAVPLFLDNSNIKISGDKNTIDKLSITGSPSHEQYKEYVNAIQPYLKIFGDDAVYDSNATNAVEKISSDFVKKHPASYVAPLAIIRLIQATQNGLKAEELYKLMAGPVQASQLGQYVNQQIQESKINAIGSVVKDFSQNDTSGKAVNFSSFRGKYVLLDFWASWCRPCRMENPNVVAAYNKFHDKNFTILSVSLDQAKPAWLNAIQMDGLTWNHVSDLKGWNNEVAGLFQIRSIPQNLLIDPQGKIIAKNLRGPLLENKLDQIFK</sequence>
<dbReference type="Pfam" id="PF14289">
    <property type="entry name" value="DUF4369"/>
    <property type="match status" value="1"/>
</dbReference>
<evidence type="ECO:0000313" key="6">
    <source>
        <dbReference type="EMBL" id="KAA9041277.1"/>
    </source>
</evidence>
<evidence type="ECO:0000259" key="5">
    <source>
        <dbReference type="PROSITE" id="PS51352"/>
    </source>
</evidence>